<reference evidence="2" key="2">
    <citation type="submission" date="2021-09" db="EMBL/GenBank/DDBJ databases">
        <authorList>
            <person name="Jia N."/>
            <person name="Wang J."/>
            <person name="Shi W."/>
            <person name="Du L."/>
            <person name="Sun Y."/>
            <person name="Zhan W."/>
            <person name="Jiang J."/>
            <person name="Wang Q."/>
            <person name="Zhang B."/>
            <person name="Ji P."/>
            <person name="Sakyi L.B."/>
            <person name="Cui X."/>
            <person name="Yuan T."/>
            <person name="Jiang B."/>
            <person name="Yang W."/>
            <person name="Lam T.T.-Y."/>
            <person name="Chang Q."/>
            <person name="Ding S."/>
            <person name="Wang X."/>
            <person name="Zhu J."/>
            <person name="Ruan X."/>
            <person name="Zhao L."/>
            <person name="Wei J."/>
            <person name="Que T."/>
            <person name="Du C."/>
            <person name="Cheng J."/>
            <person name="Dai P."/>
            <person name="Han X."/>
            <person name="Huang E."/>
            <person name="Gao Y."/>
            <person name="Liu J."/>
            <person name="Shao H."/>
            <person name="Ye R."/>
            <person name="Li L."/>
            <person name="Wei W."/>
            <person name="Wang X."/>
            <person name="Wang C."/>
            <person name="Huo Q."/>
            <person name="Li W."/>
            <person name="Guo W."/>
            <person name="Chen H."/>
            <person name="Chen S."/>
            <person name="Zhou L."/>
            <person name="Zhou L."/>
            <person name="Ni X."/>
            <person name="Tian J."/>
            <person name="Zhou Y."/>
            <person name="Sheng Y."/>
            <person name="Liu T."/>
            <person name="Pan Y."/>
            <person name="Xia L."/>
            <person name="Li J."/>
            <person name="Zhao F."/>
            <person name="Cao W."/>
        </authorList>
    </citation>
    <scope>NUCLEOTIDE SEQUENCE</scope>
    <source>
        <strain evidence="2">Rmic-2018</strain>
        <tissue evidence="2">Larvae</tissue>
    </source>
</reference>
<evidence type="ECO:0000256" key="1">
    <source>
        <dbReference type="SAM" id="MobiDB-lite"/>
    </source>
</evidence>
<dbReference type="AlphaFoldDB" id="A0A9J6EJE5"/>
<dbReference type="Proteomes" id="UP000821866">
    <property type="component" value="Chromosome 2"/>
</dbReference>
<feature type="compositionally biased region" description="Low complexity" evidence="1">
    <location>
        <begin position="257"/>
        <end position="267"/>
    </location>
</feature>
<evidence type="ECO:0000313" key="3">
    <source>
        <dbReference type="Proteomes" id="UP000821866"/>
    </source>
</evidence>
<sequence>MVALPQYSDRQALRARVTDIRRDVTGTQVLADVLYVDEGRADVVPLHCVYPMSDSEARDPCRSVACCMRRIRPTLESSCYDMQWLVDRSKPYYFDAVFHGLSDGGVYQVDFFINIPDAPPVMRRRSVARLLVDNGFAEFLDYLVDAPRVVVEPTADANDHSQRECEGVVEQMLAERGSTKTENGAIGANEIYIQGDICPESKACTGNEICADYGIGRARTAINAVVLDRSPSTLSAINVKVLGKSLSTRSAINGEVSPSSSTHSTISGEVLDKSPSTFSA</sequence>
<keyword evidence="3" id="KW-1185">Reference proteome</keyword>
<reference evidence="2" key="1">
    <citation type="journal article" date="2020" name="Cell">
        <title>Large-Scale Comparative Analyses of Tick Genomes Elucidate Their Genetic Diversity and Vector Capacities.</title>
        <authorList>
            <consortium name="Tick Genome and Microbiome Consortium (TIGMIC)"/>
            <person name="Jia N."/>
            <person name="Wang J."/>
            <person name="Shi W."/>
            <person name="Du L."/>
            <person name="Sun Y."/>
            <person name="Zhan W."/>
            <person name="Jiang J.F."/>
            <person name="Wang Q."/>
            <person name="Zhang B."/>
            <person name="Ji P."/>
            <person name="Bell-Sakyi L."/>
            <person name="Cui X.M."/>
            <person name="Yuan T.T."/>
            <person name="Jiang B.G."/>
            <person name="Yang W.F."/>
            <person name="Lam T.T."/>
            <person name="Chang Q.C."/>
            <person name="Ding S.J."/>
            <person name="Wang X.J."/>
            <person name="Zhu J.G."/>
            <person name="Ruan X.D."/>
            <person name="Zhao L."/>
            <person name="Wei J.T."/>
            <person name="Ye R.Z."/>
            <person name="Que T.C."/>
            <person name="Du C.H."/>
            <person name="Zhou Y.H."/>
            <person name="Cheng J.X."/>
            <person name="Dai P.F."/>
            <person name="Guo W.B."/>
            <person name="Han X.H."/>
            <person name="Huang E.J."/>
            <person name="Li L.F."/>
            <person name="Wei W."/>
            <person name="Gao Y.C."/>
            <person name="Liu J.Z."/>
            <person name="Shao H.Z."/>
            <person name="Wang X."/>
            <person name="Wang C.C."/>
            <person name="Yang T.C."/>
            <person name="Huo Q.B."/>
            <person name="Li W."/>
            <person name="Chen H.Y."/>
            <person name="Chen S.E."/>
            <person name="Zhou L.G."/>
            <person name="Ni X.B."/>
            <person name="Tian J.H."/>
            <person name="Sheng Y."/>
            <person name="Liu T."/>
            <person name="Pan Y.S."/>
            <person name="Xia L.Y."/>
            <person name="Li J."/>
            <person name="Zhao F."/>
            <person name="Cao W.C."/>
        </authorList>
    </citation>
    <scope>NUCLEOTIDE SEQUENCE</scope>
    <source>
        <strain evidence="2">Rmic-2018</strain>
    </source>
</reference>
<organism evidence="2 3">
    <name type="scientific">Rhipicephalus microplus</name>
    <name type="common">Cattle tick</name>
    <name type="synonym">Boophilus microplus</name>
    <dbReference type="NCBI Taxonomy" id="6941"/>
    <lineage>
        <taxon>Eukaryota</taxon>
        <taxon>Metazoa</taxon>
        <taxon>Ecdysozoa</taxon>
        <taxon>Arthropoda</taxon>
        <taxon>Chelicerata</taxon>
        <taxon>Arachnida</taxon>
        <taxon>Acari</taxon>
        <taxon>Parasitiformes</taxon>
        <taxon>Ixodida</taxon>
        <taxon>Ixodoidea</taxon>
        <taxon>Ixodidae</taxon>
        <taxon>Rhipicephalinae</taxon>
        <taxon>Rhipicephalus</taxon>
        <taxon>Boophilus</taxon>
    </lineage>
</organism>
<comment type="caution">
    <text evidence="2">The sequence shown here is derived from an EMBL/GenBank/DDBJ whole genome shotgun (WGS) entry which is preliminary data.</text>
</comment>
<dbReference type="VEuPathDB" id="VectorBase:LOC119161399"/>
<feature type="region of interest" description="Disordered" evidence="1">
    <location>
        <begin position="251"/>
        <end position="280"/>
    </location>
</feature>
<dbReference type="OrthoDB" id="6480812at2759"/>
<name>A0A9J6EJE5_RHIMP</name>
<proteinExistence type="predicted"/>
<dbReference type="Gene3D" id="2.40.50.90">
    <property type="match status" value="1"/>
</dbReference>
<protein>
    <submittedName>
        <fullName evidence="2">Uncharacterized protein</fullName>
    </submittedName>
</protein>
<dbReference type="Gene3D" id="2.30.30.140">
    <property type="match status" value="1"/>
</dbReference>
<dbReference type="InterPro" id="IPR035437">
    <property type="entry name" value="SNase_OB-fold_sf"/>
</dbReference>
<evidence type="ECO:0000313" key="2">
    <source>
        <dbReference type="EMBL" id="KAH8034454.1"/>
    </source>
</evidence>
<dbReference type="EMBL" id="JABSTU010000004">
    <property type="protein sequence ID" value="KAH8034454.1"/>
    <property type="molecule type" value="Genomic_DNA"/>
</dbReference>
<dbReference type="SUPFAM" id="SSF63748">
    <property type="entry name" value="Tudor/PWWP/MBT"/>
    <property type="match status" value="1"/>
</dbReference>
<accession>A0A9J6EJE5</accession>
<gene>
    <name evidence="2" type="ORF">HPB51_024394</name>
</gene>